<comment type="caution">
    <text evidence="9">The sequence shown here is derived from an EMBL/GenBank/DDBJ whole genome shotgun (WGS) entry which is preliminary data.</text>
</comment>
<feature type="transmembrane region" description="Helical" evidence="8">
    <location>
        <begin position="407"/>
        <end position="430"/>
    </location>
</feature>
<reference evidence="9" key="1">
    <citation type="submission" date="2023-07" db="EMBL/GenBank/DDBJ databases">
        <authorList>
            <person name="Stuckert A."/>
        </authorList>
    </citation>
    <scope>NUCLEOTIDE SEQUENCE</scope>
</reference>
<comment type="function">
    <text evidence="8">Essential component of the vacuolar proton pump (V-ATPase), a multimeric enzyme that catalyzes the translocation of protons across the membranes. Required for assembly and activity of the V-ATPase.</text>
</comment>
<accession>A0ABN9M7H2</accession>
<evidence type="ECO:0000256" key="5">
    <source>
        <dbReference type="ARBA" id="ARBA00022989"/>
    </source>
</evidence>
<keyword evidence="10" id="KW-1185">Reference proteome</keyword>
<dbReference type="PANTHER" id="PTHR11629:SF22">
    <property type="entry name" value="V-TYPE PROTON ATPASE 116 KDA SUBUNIT A 2"/>
    <property type="match status" value="1"/>
</dbReference>
<evidence type="ECO:0000256" key="7">
    <source>
        <dbReference type="ARBA" id="ARBA00023136"/>
    </source>
</evidence>
<evidence type="ECO:0000256" key="3">
    <source>
        <dbReference type="ARBA" id="ARBA00022448"/>
    </source>
</evidence>
<dbReference type="EMBL" id="CAUEEQ010051423">
    <property type="protein sequence ID" value="CAJ0961044.1"/>
    <property type="molecule type" value="Genomic_DNA"/>
</dbReference>
<sequence length="474" mass="52547">MIKKNYTGARLNYTPQAAGTYAGGNIGGLSTALQNAVYKPLMPGGTSQISDLTVCTALCEITDLTCSAAGFTVPALSRLCEATSLPAGPGSAAILDPGLEGAGREISDHTAQQEGLPALALSRNLHFKKKFCMYLVFLPELLFMMCIFGYLVFMIVFKWLAWTSVDSRRAPSILLHFISMFMFTGGDDGNIPLYSGQVSFGKLQPGFFMSRFGFQIFLVVIVFLCFPVLLFGKPLYLYWQHHGGQTFGNYRKGYTLVRRGSEEELSLLRSHDLEEGDNHTGHDSQREGEKEKFDVADLFINQAIHTIEYCLGCISNTASYLRLWALSLAHAQWHCAPLPTLMRSDELTIEHPVSVHCQERSRQGCGVHIAIYYVTMASGIKVTSDELSEVLWTMVLNKGLHVLPSHIAVFVLVPAVAAFSCLTVFILLVMEGMSAFLHALRLHWLGVEFQNKFYSGAGYKFTPFSFNNMALYLD</sequence>
<feature type="transmembrane region" description="Helical" evidence="8">
    <location>
        <begin position="131"/>
        <end position="157"/>
    </location>
</feature>
<comment type="subcellular location">
    <subcellularLocation>
        <location evidence="1">Membrane</location>
        <topology evidence="1">Multi-pass membrane protein</topology>
    </subcellularLocation>
</comment>
<evidence type="ECO:0000256" key="6">
    <source>
        <dbReference type="ARBA" id="ARBA00023065"/>
    </source>
</evidence>
<comment type="similarity">
    <text evidence="2 8">Belongs to the V-ATPase 116 kDa subunit family.</text>
</comment>
<keyword evidence="6 8" id="KW-0406">Ion transport</keyword>
<dbReference type="InterPro" id="IPR002490">
    <property type="entry name" value="V-ATPase_116kDa_su"/>
</dbReference>
<keyword evidence="8" id="KW-0375">Hydrogen ion transport</keyword>
<keyword evidence="5 8" id="KW-1133">Transmembrane helix</keyword>
<keyword evidence="3 8" id="KW-0813">Transport</keyword>
<dbReference type="PANTHER" id="PTHR11629">
    <property type="entry name" value="VACUOLAR PROTON ATPASES"/>
    <property type="match status" value="1"/>
</dbReference>
<keyword evidence="7 8" id="KW-0472">Membrane</keyword>
<dbReference type="Pfam" id="PF01496">
    <property type="entry name" value="V_ATPase_I"/>
    <property type="match status" value="2"/>
</dbReference>
<evidence type="ECO:0000256" key="4">
    <source>
        <dbReference type="ARBA" id="ARBA00022692"/>
    </source>
</evidence>
<evidence type="ECO:0000313" key="10">
    <source>
        <dbReference type="Proteomes" id="UP001176940"/>
    </source>
</evidence>
<evidence type="ECO:0000256" key="1">
    <source>
        <dbReference type="ARBA" id="ARBA00004141"/>
    </source>
</evidence>
<organism evidence="9 10">
    <name type="scientific">Ranitomeya imitator</name>
    <name type="common">mimic poison frog</name>
    <dbReference type="NCBI Taxonomy" id="111125"/>
    <lineage>
        <taxon>Eukaryota</taxon>
        <taxon>Metazoa</taxon>
        <taxon>Chordata</taxon>
        <taxon>Craniata</taxon>
        <taxon>Vertebrata</taxon>
        <taxon>Euteleostomi</taxon>
        <taxon>Amphibia</taxon>
        <taxon>Batrachia</taxon>
        <taxon>Anura</taxon>
        <taxon>Neobatrachia</taxon>
        <taxon>Hyloidea</taxon>
        <taxon>Dendrobatidae</taxon>
        <taxon>Dendrobatinae</taxon>
        <taxon>Ranitomeya</taxon>
    </lineage>
</organism>
<protein>
    <recommendedName>
        <fullName evidence="8">V-type proton ATPase subunit a</fullName>
    </recommendedName>
</protein>
<dbReference type="Proteomes" id="UP001176940">
    <property type="component" value="Unassembled WGS sequence"/>
</dbReference>
<name>A0ABN9M7H2_9NEOB</name>
<evidence type="ECO:0000313" key="9">
    <source>
        <dbReference type="EMBL" id="CAJ0961044.1"/>
    </source>
</evidence>
<evidence type="ECO:0000256" key="2">
    <source>
        <dbReference type="ARBA" id="ARBA00009904"/>
    </source>
</evidence>
<feature type="transmembrane region" description="Helical" evidence="8">
    <location>
        <begin position="212"/>
        <end position="232"/>
    </location>
</feature>
<evidence type="ECO:0000256" key="8">
    <source>
        <dbReference type="RuleBase" id="RU361189"/>
    </source>
</evidence>
<proteinExistence type="inferred from homology"/>
<comment type="caution">
    <text evidence="8">Lacks conserved residue(s) required for the propagation of feature annotation.</text>
</comment>
<gene>
    <name evidence="9" type="ORF">RIMI_LOCUS17541014</name>
</gene>
<keyword evidence="4 8" id="KW-0812">Transmembrane</keyword>